<dbReference type="AlphaFoldDB" id="A0A653LDG9"/>
<sequence length="162" mass="18864">MASCVPAGWRLAEVALTLQQSRRYVPDLMSLQRTCEVNYMALMKLLPPDGEVGAERRYRVGNDLQFQLTIIGESRFTNQVILSQHNPELPEYLQAQIEIRLYHDVRMAEVCAAQQISRLQPRYDYPNKKMHQRDEKEQVNLFLAEWLKFCLRHGTSPINISS</sequence>
<dbReference type="RefSeq" id="WP_265345158.1">
    <property type="nucleotide sequence ID" value="NZ_JAIEXY010000008.1"/>
</dbReference>
<dbReference type="PANTHER" id="PTHR38774:SF1">
    <property type="entry name" value="CYTOPLASMIC PROTEIN"/>
    <property type="match status" value="1"/>
</dbReference>
<proteinExistence type="predicted"/>
<dbReference type="Proteomes" id="UP000439123">
    <property type="component" value="Unassembled WGS sequence"/>
</dbReference>
<dbReference type="PANTHER" id="PTHR38774">
    <property type="entry name" value="CYTOPLASMIC PROTEIN-RELATED"/>
    <property type="match status" value="1"/>
</dbReference>
<reference evidence="1 2" key="1">
    <citation type="submission" date="2019-10" db="EMBL/GenBank/DDBJ databases">
        <authorList>
            <person name="Karimi E."/>
        </authorList>
    </citation>
    <scope>NUCLEOTIDE SEQUENCE [LARGE SCALE GENOMIC DNA]</scope>
    <source>
        <strain evidence="1">Aeromonas sp. 8C</strain>
    </source>
</reference>
<organism evidence="1 2">
    <name type="scientific">Aeromonas veronii</name>
    <dbReference type="NCBI Taxonomy" id="654"/>
    <lineage>
        <taxon>Bacteria</taxon>
        <taxon>Pseudomonadati</taxon>
        <taxon>Pseudomonadota</taxon>
        <taxon>Gammaproteobacteria</taxon>
        <taxon>Aeromonadales</taxon>
        <taxon>Aeromonadaceae</taxon>
        <taxon>Aeromonas</taxon>
    </lineage>
</organism>
<evidence type="ECO:0000313" key="1">
    <source>
        <dbReference type="EMBL" id="VXA89175.1"/>
    </source>
</evidence>
<dbReference type="Pfam" id="PF06853">
    <property type="entry name" value="DUF1249"/>
    <property type="match status" value="1"/>
</dbReference>
<dbReference type="InterPro" id="IPR009659">
    <property type="entry name" value="DUF1249"/>
</dbReference>
<evidence type="ECO:0000313" key="2">
    <source>
        <dbReference type="Proteomes" id="UP000439123"/>
    </source>
</evidence>
<protein>
    <submittedName>
        <fullName evidence="1">Putative dehydrogenase</fullName>
    </submittedName>
</protein>
<gene>
    <name evidence="1" type="primary">yqiB</name>
    <name evidence="1" type="ORF">AERO8C_80093</name>
</gene>
<accession>A0A653LDG9</accession>
<name>A0A653LDG9_AERVE</name>
<dbReference type="EMBL" id="CABWLC010000021">
    <property type="protein sequence ID" value="VXA89175.1"/>
    <property type="molecule type" value="Genomic_DNA"/>
</dbReference>